<name>A0A0P0VTQ2_ORYSJ</name>
<feature type="region of interest" description="Disordered" evidence="1">
    <location>
        <begin position="163"/>
        <end position="186"/>
    </location>
</feature>
<reference evidence="2 3" key="3">
    <citation type="journal article" date="2013" name="Rice">
        <title>Improvement of the Oryza sativa Nipponbare reference genome using next generation sequence and optical map data.</title>
        <authorList>
            <person name="Kawahara Y."/>
            <person name="de la Bastide M."/>
            <person name="Hamilton J.P."/>
            <person name="Kanamori H."/>
            <person name="McCombie W.R."/>
            <person name="Ouyang S."/>
            <person name="Schwartz D.C."/>
            <person name="Tanaka T."/>
            <person name="Wu J."/>
            <person name="Zhou S."/>
            <person name="Childs K.L."/>
            <person name="Davidson R.M."/>
            <person name="Lin H."/>
            <person name="Quesada-Ocampo L."/>
            <person name="Vaillancourt B."/>
            <person name="Sakai H."/>
            <person name="Lee S.S."/>
            <person name="Kim J."/>
            <person name="Numa H."/>
            <person name="Itoh T."/>
            <person name="Buell C.R."/>
            <person name="Matsumoto T."/>
        </authorList>
    </citation>
    <scope>NUCLEOTIDE SEQUENCE [LARGE SCALE GENOMIC DNA]</scope>
    <source>
        <strain evidence="3">cv. Nipponbare</strain>
    </source>
</reference>
<dbReference type="EMBL" id="AP014959">
    <property type="protein sequence ID" value="BAS82587.1"/>
    <property type="molecule type" value="Genomic_DNA"/>
</dbReference>
<gene>
    <name evidence="2" type="ordered locus">Os03g0177750</name>
    <name evidence="2" type="ORF">OSNPB_030177750</name>
</gene>
<dbReference type="Proteomes" id="UP000059680">
    <property type="component" value="Chromosome 3"/>
</dbReference>
<evidence type="ECO:0000313" key="2">
    <source>
        <dbReference type="EMBL" id="BAS82587.1"/>
    </source>
</evidence>
<accession>A0A0P0VTQ2</accession>
<sequence>MRTSSASLTAMGTLITTSLCSFRSKSTAPRTPGMPQSFSSTTLSASIGVASGCNIGRGKGGCSSSKGVKDDELLVEDMEMAGEGELFFLNGVRVVGRASSSARQRPPWTCTSPLQRHGSTTMQALPYHTRTPLTNSRSSLSCRRRRSAFWDVDDMITSRCGVRGSMPVGAPPTAAAPSRGNRRGRRRVRHAHAAATAPLMMTSPSPRTPAAAVARWDLPPRGRGVFVLSISPLRREISVSTEAPSSPEPSPQRHRHRAASPRLRLRPFEVCGFRVVPTEDGGLGFVFMSDLGSQFWRRNNGWDDEHKNS</sequence>
<feature type="compositionally biased region" description="Basic residues" evidence="1">
    <location>
        <begin position="252"/>
        <end position="261"/>
    </location>
</feature>
<proteinExistence type="predicted"/>
<dbReference type="PaxDb" id="39947-A0A0P0VTQ2"/>
<protein>
    <submittedName>
        <fullName evidence="2">Os03g0177750 protein</fullName>
    </submittedName>
</protein>
<reference evidence="3" key="1">
    <citation type="journal article" date="2005" name="Nature">
        <title>The map-based sequence of the rice genome.</title>
        <authorList>
            <consortium name="International rice genome sequencing project (IRGSP)"/>
            <person name="Matsumoto T."/>
            <person name="Wu J."/>
            <person name="Kanamori H."/>
            <person name="Katayose Y."/>
            <person name="Fujisawa M."/>
            <person name="Namiki N."/>
            <person name="Mizuno H."/>
            <person name="Yamamoto K."/>
            <person name="Antonio B.A."/>
            <person name="Baba T."/>
            <person name="Sakata K."/>
            <person name="Nagamura Y."/>
            <person name="Aoki H."/>
            <person name="Arikawa K."/>
            <person name="Arita K."/>
            <person name="Bito T."/>
            <person name="Chiden Y."/>
            <person name="Fujitsuka N."/>
            <person name="Fukunaka R."/>
            <person name="Hamada M."/>
            <person name="Harada C."/>
            <person name="Hayashi A."/>
            <person name="Hijishita S."/>
            <person name="Honda M."/>
            <person name="Hosokawa S."/>
            <person name="Ichikawa Y."/>
            <person name="Idonuma A."/>
            <person name="Iijima M."/>
            <person name="Ikeda M."/>
            <person name="Ikeno M."/>
            <person name="Ito K."/>
            <person name="Ito S."/>
            <person name="Ito T."/>
            <person name="Ito Y."/>
            <person name="Ito Y."/>
            <person name="Iwabuchi A."/>
            <person name="Kamiya K."/>
            <person name="Karasawa W."/>
            <person name="Kurita K."/>
            <person name="Katagiri S."/>
            <person name="Kikuta A."/>
            <person name="Kobayashi H."/>
            <person name="Kobayashi N."/>
            <person name="Machita K."/>
            <person name="Maehara T."/>
            <person name="Masukawa M."/>
            <person name="Mizubayashi T."/>
            <person name="Mukai Y."/>
            <person name="Nagasaki H."/>
            <person name="Nagata Y."/>
            <person name="Naito S."/>
            <person name="Nakashima M."/>
            <person name="Nakama Y."/>
            <person name="Nakamichi Y."/>
            <person name="Nakamura M."/>
            <person name="Meguro A."/>
            <person name="Negishi M."/>
            <person name="Ohta I."/>
            <person name="Ohta T."/>
            <person name="Okamoto M."/>
            <person name="Ono N."/>
            <person name="Saji S."/>
            <person name="Sakaguchi M."/>
            <person name="Sakai K."/>
            <person name="Shibata M."/>
            <person name="Shimokawa T."/>
            <person name="Song J."/>
            <person name="Takazaki Y."/>
            <person name="Terasawa K."/>
            <person name="Tsugane M."/>
            <person name="Tsuji K."/>
            <person name="Ueda S."/>
            <person name="Waki K."/>
            <person name="Yamagata H."/>
            <person name="Yamamoto M."/>
            <person name="Yamamoto S."/>
            <person name="Yamane H."/>
            <person name="Yoshiki S."/>
            <person name="Yoshihara R."/>
            <person name="Yukawa K."/>
            <person name="Zhong H."/>
            <person name="Yano M."/>
            <person name="Yuan Q."/>
            <person name="Ouyang S."/>
            <person name="Liu J."/>
            <person name="Jones K.M."/>
            <person name="Gansberger K."/>
            <person name="Moffat K."/>
            <person name="Hill J."/>
            <person name="Bera J."/>
            <person name="Fadrosh D."/>
            <person name="Jin S."/>
            <person name="Johri S."/>
            <person name="Kim M."/>
            <person name="Overton L."/>
            <person name="Reardon M."/>
            <person name="Tsitrin T."/>
            <person name="Vuong H."/>
            <person name="Weaver B."/>
            <person name="Ciecko A."/>
            <person name="Tallon L."/>
            <person name="Jackson J."/>
            <person name="Pai G."/>
            <person name="Aken S.V."/>
            <person name="Utterback T."/>
            <person name="Reidmuller S."/>
            <person name="Feldblyum T."/>
            <person name="Hsiao J."/>
            <person name="Zismann V."/>
            <person name="Iobst S."/>
            <person name="de Vazeille A.R."/>
            <person name="Buell C.R."/>
            <person name="Ying K."/>
            <person name="Li Y."/>
            <person name="Lu T."/>
            <person name="Huang Y."/>
            <person name="Zhao Q."/>
            <person name="Feng Q."/>
            <person name="Zhang L."/>
            <person name="Zhu J."/>
            <person name="Weng Q."/>
            <person name="Mu J."/>
            <person name="Lu Y."/>
            <person name="Fan D."/>
            <person name="Liu Y."/>
            <person name="Guan J."/>
            <person name="Zhang Y."/>
            <person name="Yu S."/>
            <person name="Liu X."/>
            <person name="Zhang Y."/>
            <person name="Hong G."/>
            <person name="Han B."/>
            <person name="Choisne N."/>
            <person name="Demange N."/>
            <person name="Orjeda G."/>
            <person name="Samain S."/>
            <person name="Cattolico L."/>
            <person name="Pelletier E."/>
            <person name="Couloux A."/>
            <person name="Segurens B."/>
            <person name="Wincker P."/>
            <person name="D'Hont A."/>
            <person name="Scarpelli C."/>
            <person name="Weissenbach J."/>
            <person name="Salanoubat M."/>
            <person name="Quetier F."/>
            <person name="Yu Y."/>
            <person name="Kim H.R."/>
            <person name="Rambo T."/>
            <person name="Currie J."/>
            <person name="Collura K."/>
            <person name="Luo M."/>
            <person name="Yang T."/>
            <person name="Ammiraju J.S.S."/>
            <person name="Engler F."/>
            <person name="Soderlund C."/>
            <person name="Wing R.A."/>
            <person name="Palmer L.E."/>
            <person name="de la Bastide M."/>
            <person name="Spiegel L."/>
            <person name="Nascimento L."/>
            <person name="Zutavern T."/>
            <person name="O'Shaughnessy A."/>
            <person name="Dike S."/>
            <person name="Dedhia N."/>
            <person name="Preston R."/>
            <person name="Balija V."/>
            <person name="McCombie W.R."/>
            <person name="Chow T."/>
            <person name="Chen H."/>
            <person name="Chung M."/>
            <person name="Chen C."/>
            <person name="Shaw J."/>
            <person name="Wu H."/>
            <person name="Hsiao K."/>
            <person name="Chao Y."/>
            <person name="Chu M."/>
            <person name="Cheng C."/>
            <person name="Hour A."/>
            <person name="Lee P."/>
            <person name="Lin S."/>
            <person name="Lin Y."/>
            <person name="Liou J."/>
            <person name="Liu S."/>
            <person name="Hsing Y."/>
            <person name="Raghuvanshi S."/>
            <person name="Mohanty A."/>
            <person name="Bharti A.K."/>
            <person name="Gaur A."/>
            <person name="Gupta V."/>
            <person name="Kumar D."/>
            <person name="Ravi V."/>
            <person name="Vij S."/>
            <person name="Kapur A."/>
            <person name="Khurana P."/>
            <person name="Khurana P."/>
            <person name="Khurana J.P."/>
            <person name="Tyagi A.K."/>
            <person name="Gaikwad K."/>
            <person name="Singh A."/>
            <person name="Dalal V."/>
            <person name="Srivastava S."/>
            <person name="Dixit A."/>
            <person name="Pal A.K."/>
            <person name="Ghazi I.A."/>
            <person name="Yadav M."/>
            <person name="Pandit A."/>
            <person name="Bhargava A."/>
            <person name="Sureshbabu K."/>
            <person name="Batra K."/>
            <person name="Sharma T.R."/>
            <person name="Mohapatra T."/>
            <person name="Singh N.K."/>
            <person name="Messing J."/>
            <person name="Nelson A.B."/>
            <person name="Fuks G."/>
            <person name="Kavchok S."/>
            <person name="Keizer G."/>
            <person name="Linton E."/>
            <person name="Llaca V."/>
            <person name="Song R."/>
            <person name="Tanyolac B."/>
            <person name="Young S."/>
            <person name="Ho-Il K."/>
            <person name="Hahn J.H."/>
            <person name="Sangsakoo G."/>
            <person name="Vanavichit A."/>
            <person name="de Mattos Luiz.A.T."/>
            <person name="Zimmer P.D."/>
            <person name="Malone G."/>
            <person name="Dellagostin O."/>
            <person name="de Oliveira A.C."/>
            <person name="Bevan M."/>
            <person name="Bancroft I."/>
            <person name="Minx P."/>
            <person name="Cordum H."/>
            <person name="Wilson R."/>
            <person name="Cheng Z."/>
            <person name="Jin W."/>
            <person name="Jiang J."/>
            <person name="Leong S.A."/>
            <person name="Iwama H."/>
            <person name="Gojobori T."/>
            <person name="Itoh T."/>
            <person name="Niimura Y."/>
            <person name="Fujii Y."/>
            <person name="Habara T."/>
            <person name="Sakai H."/>
            <person name="Sato Y."/>
            <person name="Wilson G."/>
            <person name="Kumar K."/>
            <person name="McCouch S."/>
            <person name="Juretic N."/>
            <person name="Hoen D."/>
            <person name="Wright S."/>
            <person name="Bruskiewich R."/>
            <person name="Bureau T."/>
            <person name="Miyao A."/>
            <person name="Hirochika H."/>
            <person name="Nishikawa T."/>
            <person name="Kadowaki K."/>
            <person name="Sugiura M."/>
            <person name="Burr B."/>
            <person name="Sasaki T."/>
        </authorList>
    </citation>
    <scope>NUCLEOTIDE SEQUENCE [LARGE SCALE GENOMIC DNA]</scope>
    <source>
        <strain evidence="3">cv. Nipponbare</strain>
    </source>
</reference>
<evidence type="ECO:0000313" key="3">
    <source>
        <dbReference type="Proteomes" id="UP000059680"/>
    </source>
</evidence>
<evidence type="ECO:0000256" key="1">
    <source>
        <dbReference type="SAM" id="MobiDB-lite"/>
    </source>
</evidence>
<dbReference type="InParanoid" id="A0A0P0VTQ2"/>
<dbReference type="AlphaFoldDB" id="A0A0P0VTQ2"/>
<keyword evidence="3" id="KW-1185">Reference proteome</keyword>
<organism evidence="2 3">
    <name type="scientific">Oryza sativa subsp. japonica</name>
    <name type="common">Rice</name>
    <dbReference type="NCBI Taxonomy" id="39947"/>
    <lineage>
        <taxon>Eukaryota</taxon>
        <taxon>Viridiplantae</taxon>
        <taxon>Streptophyta</taxon>
        <taxon>Embryophyta</taxon>
        <taxon>Tracheophyta</taxon>
        <taxon>Spermatophyta</taxon>
        <taxon>Magnoliopsida</taxon>
        <taxon>Liliopsida</taxon>
        <taxon>Poales</taxon>
        <taxon>Poaceae</taxon>
        <taxon>BOP clade</taxon>
        <taxon>Oryzoideae</taxon>
        <taxon>Oryzeae</taxon>
        <taxon>Oryzinae</taxon>
        <taxon>Oryza</taxon>
        <taxon>Oryza sativa</taxon>
    </lineage>
</organism>
<reference evidence="2 3" key="2">
    <citation type="journal article" date="2013" name="Plant Cell Physiol.">
        <title>Rice Annotation Project Database (RAP-DB): an integrative and interactive database for rice genomics.</title>
        <authorList>
            <person name="Sakai H."/>
            <person name="Lee S.S."/>
            <person name="Tanaka T."/>
            <person name="Numa H."/>
            <person name="Kim J."/>
            <person name="Kawahara Y."/>
            <person name="Wakimoto H."/>
            <person name="Yang C.C."/>
            <person name="Iwamoto M."/>
            <person name="Abe T."/>
            <person name="Yamada Y."/>
            <person name="Muto A."/>
            <person name="Inokuchi H."/>
            <person name="Ikemura T."/>
            <person name="Matsumoto T."/>
            <person name="Sasaki T."/>
            <person name="Itoh T."/>
        </authorList>
    </citation>
    <scope>NUCLEOTIDE SEQUENCE [LARGE SCALE GENOMIC DNA]</scope>
    <source>
        <strain evidence="3">cv. Nipponbare</strain>
    </source>
</reference>
<feature type="region of interest" description="Disordered" evidence="1">
    <location>
        <begin position="238"/>
        <end position="261"/>
    </location>
</feature>